<evidence type="ECO:0000313" key="2">
    <source>
        <dbReference type="EMBL" id="SDH84729.1"/>
    </source>
</evidence>
<feature type="region of interest" description="Disordered" evidence="1">
    <location>
        <begin position="47"/>
        <end position="67"/>
    </location>
</feature>
<organism evidence="2 3">
    <name type="scientific">Pseudomonas abietaniphila</name>
    <dbReference type="NCBI Taxonomy" id="89065"/>
    <lineage>
        <taxon>Bacteria</taxon>
        <taxon>Pseudomonadati</taxon>
        <taxon>Pseudomonadota</taxon>
        <taxon>Gammaproteobacteria</taxon>
        <taxon>Pseudomonadales</taxon>
        <taxon>Pseudomonadaceae</taxon>
        <taxon>Pseudomonas</taxon>
    </lineage>
</organism>
<dbReference type="AlphaFoldDB" id="A0A1G8FRH2"/>
<gene>
    <name evidence="2" type="ORF">SAMN05216605_108292</name>
</gene>
<feature type="region of interest" description="Disordered" evidence="1">
    <location>
        <begin position="234"/>
        <end position="253"/>
    </location>
</feature>
<dbReference type="EMBL" id="FNCO01000008">
    <property type="protein sequence ID" value="SDH84729.1"/>
    <property type="molecule type" value="Genomic_DNA"/>
</dbReference>
<keyword evidence="3" id="KW-1185">Reference proteome</keyword>
<accession>A0A1G8FRH2</accession>
<feature type="non-terminal residue" evidence="2">
    <location>
        <position position="1"/>
    </location>
</feature>
<evidence type="ECO:0000313" key="3">
    <source>
        <dbReference type="Proteomes" id="UP000182894"/>
    </source>
</evidence>
<evidence type="ECO:0000256" key="1">
    <source>
        <dbReference type="SAM" id="MobiDB-lite"/>
    </source>
</evidence>
<name>A0A1G8FRH2_9PSED</name>
<sequence length="264" mass="28488">CLTSLSLKAGSYFVMAVPSVGLGVQLSGVSSPASYLKGHQVTKCPGSWLGPPASGTRTPTPLRGPAPNGHPCPDGALAASMPLDPLRVVCVWPAPKSRFVVSGLSRTRATLAGANAHRLPGASISRTSPIVVGAWLVPRSAGNRQQIRCMRCVRYNRVVWFCYRCAADRGQARSYRIRAVDTFCFCFSDAIVQTPPIATWVQAKRRRRGVGRAAWMPRERCQNMDVRSARAHGASSECGYPTKSGQTGSLNPWLPLETKRGVIK</sequence>
<dbReference type="Proteomes" id="UP000182894">
    <property type="component" value="Unassembled WGS sequence"/>
</dbReference>
<protein>
    <submittedName>
        <fullName evidence="2">Uncharacterized protein</fullName>
    </submittedName>
</protein>
<proteinExistence type="predicted"/>
<reference evidence="3" key="1">
    <citation type="submission" date="2016-10" db="EMBL/GenBank/DDBJ databases">
        <authorList>
            <person name="Varghese N."/>
            <person name="Submissions S."/>
        </authorList>
    </citation>
    <scope>NUCLEOTIDE SEQUENCE [LARGE SCALE GENOMIC DNA]</scope>
    <source>
        <strain evidence="3">ATCC 700689</strain>
    </source>
</reference>